<dbReference type="Pfam" id="PF13333">
    <property type="entry name" value="rve_2"/>
    <property type="match status" value="1"/>
</dbReference>
<proteinExistence type="predicted"/>
<dbReference type="InterPro" id="IPR036397">
    <property type="entry name" value="RNaseH_sf"/>
</dbReference>
<reference evidence="3" key="1">
    <citation type="journal article" date="2018" name="Genome Biol.">
        <title>SKESA: strategic k-mer extension for scrupulous assemblies.</title>
        <authorList>
            <person name="Souvorov A."/>
            <person name="Agarwala R."/>
            <person name="Lipman D.J."/>
        </authorList>
    </citation>
    <scope>NUCLEOTIDE SEQUENCE</scope>
    <source>
        <strain evidence="3">525-86</strain>
    </source>
</reference>
<dbReference type="AlphaFoldDB" id="A0A737HY15"/>
<dbReference type="Pfam" id="PF13276">
    <property type="entry name" value="HTH_21"/>
    <property type="match status" value="1"/>
</dbReference>
<dbReference type="PANTHER" id="PTHR46889:SF4">
    <property type="entry name" value="TRANSPOSASE INSO FOR INSERTION SEQUENCE ELEMENT IS911B-RELATED"/>
    <property type="match status" value="1"/>
</dbReference>
<dbReference type="InterPro" id="IPR001584">
    <property type="entry name" value="Integrase_cat-core"/>
</dbReference>
<dbReference type="InterPro" id="IPR055247">
    <property type="entry name" value="InsJ-like_HTH"/>
</dbReference>
<evidence type="ECO:0000259" key="2">
    <source>
        <dbReference type="PROSITE" id="PS50994"/>
    </source>
</evidence>
<organism evidence="3">
    <name type="scientific">Salmonella enterica subsp. houtenae serovar 44:z36[z38]:-</name>
    <dbReference type="NCBI Taxonomy" id="1967609"/>
    <lineage>
        <taxon>Bacteria</taxon>
        <taxon>Pseudomonadati</taxon>
        <taxon>Pseudomonadota</taxon>
        <taxon>Gammaproteobacteria</taxon>
        <taxon>Enterobacterales</taxon>
        <taxon>Enterobacteriaceae</taxon>
        <taxon>Salmonella</taxon>
    </lineage>
</organism>
<accession>A0A737HY15</accession>
<dbReference type="NCBIfam" id="NF033516">
    <property type="entry name" value="transpos_IS3"/>
    <property type="match status" value="1"/>
</dbReference>
<dbReference type="Pfam" id="PF00665">
    <property type="entry name" value="rve"/>
    <property type="match status" value="1"/>
</dbReference>
<sequence length="452" mass="51586">MRSPKFSLEFRLAVVTHYLNTRDGYRETAKRFGVSRTAVRRWISAWQQHGIDGLTWKTADYTPEFRLKVVRAVIDDKLSLRDATAKFNLSGESTVYQWVKRFQASGAGALSGIKSGRPKKPEPMHKDITSPPAPHDNSPDAQAELRYLRAEVAWLKRAEGLDGGKFQRRKVLIIQELRREHGLNDLLRAAGMARSTFYHNLSALRKADKYLALKELILDIYHLHKGRYGYRRITLALRRSNGPVNHKTVQRLMGELSLRAVIRIRKYRSWKGQVGKIAPNRLQRDFTASSANEKWVSDVTEFAVNGGKRYLSPVIDAFNSEVIAYSLSERPVMALVDTMLDKAFTRLTPGDAPVLHTDQGWQYQMTAYQDRLRAAGVVQSVSRKGNCLDNAMAESFFGTLKSECFYLEEFNSIPALREAINAYIHYYNHERISLRLNGLSPVEFRLLHLKAA</sequence>
<dbReference type="Gene3D" id="1.10.10.10">
    <property type="entry name" value="Winged helix-like DNA-binding domain superfamily/Winged helix DNA-binding domain"/>
    <property type="match status" value="2"/>
</dbReference>
<dbReference type="InterPro" id="IPR025948">
    <property type="entry name" value="HTH-like_dom"/>
</dbReference>
<feature type="region of interest" description="Disordered" evidence="1">
    <location>
        <begin position="110"/>
        <end position="140"/>
    </location>
</feature>
<feature type="domain" description="Integrase catalytic" evidence="2">
    <location>
        <begin position="275"/>
        <end position="449"/>
    </location>
</feature>
<reference evidence="3" key="2">
    <citation type="submission" date="2018-07" db="EMBL/GenBank/DDBJ databases">
        <authorList>
            <consortium name="NCBI Pathogen Detection Project"/>
        </authorList>
    </citation>
    <scope>NUCLEOTIDE SEQUENCE</scope>
    <source>
        <strain evidence="3">525-86</strain>
    </source>
</reference>
<dbReference type="InterPro" id="IPR050900">
    <property type="entry name" value="Transposase_IS3/IS150/IS904"/>
</dbReference>
<evidence type="ECO:0000313" key="3">
    <source>
        <dbReference type="EMBL" id="HAE8236391.1"/>
    </source>
</evidence>
<name>A0A737HY15_SALHO</name>
<dbReference type="Gene3D" id="3.30.420.10">
    <property type="entry name" value="Ribonuclease H-like superfamily/Ribonuclease H"/>
    <property type="match status" value="1"/>
</dbReference>
<protein>
    <submittedName>
        <fullName evidence="3">IS3 family transposase</fullName>
    </submittedName>
</protein>
<dbReference type="PROSITE" id="PS50994">
    <property type="entry name" value="INTEGRASE"/>
    <property type="match status" value="1"/>
</dbReference>
<dbReference type="GO" id="GO:0043565">
    <property type="term" value="F:sequence-specific DNA binding"/>
    <property type="evidence" value="ECO:0007669"/>
    <property type="project" value="InterPro"/>
</dbReference>
<evidence type="ECO:0000256" key="1">
    <source>
        <dbReference type="SAM" id="MobiDB-lite"/>
    </source>
</evidence>
<dbReference type="InterPro" id="IPR036388">
    <property type="entry name" value="WH-like_DNA-bd_sf"/>
</dbReference>
<gene>
    <name evidence="3" type="ORF">G4Y63_001487</name>
</gene>
<dbReference type="Pfam" id="PF13518">
    <property type="entry name" value="HTH_28"/>
    <property type="match status" value="2"/>
</dbReference>
<dbReference type="SUPFAM" id="SSF53098">
    <property type="entry name" value="Ribonuclease H-like"/>
    <property type="match status" value="1"/>
</dbReference>
<dbReference type="EMBL" id="DAATGJ010000004">
    <property type="protein sequence ID" value="HAE8236391.1"/>
    <property type="molecule type" value="Genomic_DNA"/>
</dbReference>
<dbReference type="GO" id="GO:0015074">
    <property type="term" value="P:DNA integration"/>
    <property type="evidence" value="ECO:0007669"/>
    <property type="project" value="InterPro"/>
</dbReference>
<dbReference type="InterPro" id="IPR048020">
    <property type="entry name" value="Transpos_IS3"/>
</dbReference>
<dbReference type="SUPFAM" id="SSF48295">
    <property type="entry name" value="TrpR-like"/>
    <property type="match status" value="2"/>
</dbReference>
<feature type="compositionally biased region" description="Basic and acidic residues" evidence="1">
    <location>
        <begin position="119"/>
        <end position="128"/>
    </location>
</feature>
<dbReference type="InterPro" id="IPR010921">
    <property type="entry name" value="Trp_repressor/repl_initiator"/>
</dbReference>
<dbReference type="PANTHER" id="PTHR46889">
    <property type="entry name" value="TRANSPOSASE INSF FOR INSERTION SEQUENCE IS3B-RELATED"/>
    <property type="match status" value="1"/>
</dbReference>
<dbReference type="InterPro" id="IPR012337">
    <property type="entry name" value="RNaseH-like_sf"/>
</dbReference>
<comment type="caution">
    <text evidence="3">The sequence shown here is derived from an EMBL/GenBank/DDBJ whole genome shotgun (WGS) entry which is preliminary data.</text>
</comment>